<reference evidence="3" key="2">
    <citation type="submission" date="2021-04" db="EMBL/GenBank/DDBJ databases">
        <authorList>
            <person name="Gilroy R."/>
        </authorList>
    </citation>
    <scope>NUCLEOTIDE SEQUENCE</scope>
    <source>
        <strain evidence="3">ChiBcec6-4105</strain>
    </source>
</reference>
<name>A0A9D2QYG1_9FIRM</name>
<keyword evidence="1" id="KW-0175">Coiled coil</keyword>
<sequence>MNEDTLSMVKQILMDEESLDRLREKLNHEKSQSFPREKPCKPEREQVARHYNPVRSQLKPDYAKWCRPLIFTGILFAVGMILSAIPSLAVFMALLIVADVFLAGAAAIYVFYQRAVIFPKEKKADEERIRNSEEYKEECRKLDLEYDRKQEELDQKFKDRMENFQKEYRSWEEKYHKWQKKREDEISDIQKEILVLESRRDGLYDKLDRIPVHYRKTEIIRYIYNAISTSDYTIKEAIDLYDRNEQRKVDEARLREQQIYNQLQEEANAHADEMNELQREANETAKKARRDMNIANAAGIYQNHKRNKMLDRMNKK</sequence>
<dbReference type="Proteomes" id="UP000823892">
    <property type="component" value="Unassembled WGS sequence"/>
</dbReference>
<keyword evidence="2" id="KW-1133">Transmembrane helix</keyword>
<gene>
    <name evidence="3" type="ORF">H9914_11710</name>
</gene>
<keyword evidence="2" id="KW-0812">Transmembrane</keyword>
<reference evidence="3" key="1">
    <citation type="journal article" date="2021" name="PeerJ">
        <title>Extensive microbial diversity within the chicken gut microbiome revealed by metagenomics and culture.</title>
        <authorList>
            <person name="Gilroy R."/>
            <person name="Ravi A."/>
            <person name="Getino M."/>
            <person name="Pursley I."/>
            <person name="Horton D.L."/>
            <person name="Alikhan N.F."/>
            <person name="Baker D."/>
            <person name="Gharbi K."/>
            <person name="Hall N."/>
            <person name="Watson M."/>
            <person name="Adriaenssens E.M."/>
            <person name="Foster-Nyarko E."/>
            <person name="Jarju S."/>
            <person name="Secka A."/>
            <person name="Antonio M."/>
            <person name="Oren A."/>
            <person name="Chaudhuri R.R."/>
            <person name="La Ragione R."/>
            <person name="Hildebrand F."/>
            <person name="Pallen M.J."/>
        </authorList>
    </citation>
    <scope>NUCLEOTIDE SEQUENCE</scope>
    <source>
        <strain evidence="3">ChiBcec6-4105</strain>
    </source>
</reference>
<feature type="coiled-coil region" evidence="1">
    <location>
        <begin position="132"/>
        <end position="181"/>
    </location>
</feature>
<organism evidence="3 4">
    <name type="scientific">Candidatus Blautia avicola</name>
    <dbReference type="NCBI Taxonomy" id="2838483"/>
    <lineage>
        <taxon>Bacteria</taxon>
        <taxon>Bacillati</taxon>
        <taxon>Bacillota</taxon>
        <taxon>Clostridia</taxon>
        <taxon>Lachnospirales</taxon>
        <taxon>Lachnospiraceae</taxon>
        <taxon>Blautia</taxon>
    </lineage>
</organism>
<dbReference type="EMBL" id="DWUY01000264">
    <property type="protein sequence ID" value="HJD29641.1"/>
    <property type="molecule type" value="Genomic_DNA"/>
</dbReference>
<accession>A0A9D2QYG1</accession>
<evidence type="ECO:0000256" key="1">
    <source>
        <dbReference type="SAM" id="Coils"/>
    </source>
</evidence>
<evidence type="ECO:0000313" key="4">
    <source>
        <dbReference type="Proteomes" id="UP000823892"/>
    </source>
</evidence>
<dbReference type="AlphaFoldDB" id="A0A9D2QYG1"/>
<evidence type="ECO:0000256" key="2">
    <source>
        <dbReference type="SAM" id="Phobius"/>
    </source>
</evidence>
<feature type="transmembrane region" description="Helical" evidence="2">
    <location>
        <begin position="91"/>
        <end position="112"/>
    </location>
</feature>
<feature type="coiled-coil region" evidence="1">
    <location>
        <begin position="260"/>
        <end position="298"/>
    </location>
</feature>
<protein>
    <submittedName>
        <fullName evidence="3">Uncharacterized protein</fullName>
    </submittedName>
</protein>
<keyword evidence="2" id="KW-0472">Membrane</keyword>
<feature type="transmembrane region" description="Helical" evidence="2">
    <location>
        <begin position="65"/>
        <end position="85"/>
    </location>
</feature>
<proteinExistence type="predicted"/>
<evidence type="ECO:0000313" key="3">
    <source>
        <dbReference type="EMBL" id="HJD29641.1"/>
    </source>
</evidence>
<comment type="caution">
    <text evidence="3">The sequence shown here is derived from an EMBL/GenBank/DDBJ whole genome shotgun (WGS) entry which is preliminary data.</text>
</comment>